<dbReference type="KEGG" id="cac:CA_C2545"/>
<dbReference type="AlphaFoldDB" id="Q97G27"/>
<organism evidence="1 2">
    <name type="scientific">Clostridium acetobutylicum (strain ATCC 824 / DSM 792 / JCM 1419 / IAM 19013 / LMG 5710 / NBRC 13948 / NRRL B-527 / VKM B-1787 / 2291 / W)</name>
    <dbReference type="NCBI Taxonomy" id="272562"/>
    <lineage>
        <taxon>Bacteria</taxon>
        <taxon>Bacillati</taxon>
        <taxon>Bacillota</taxon>
        <taxon>Clostridia</taxon>
        <taxon>Eubacteriales</taxon>
        <taxon>Clostridiaceae</taxon>
        <taxon>Clostridium</taxon>
    </lineage>
</organism>
<evidence type="ECO:0000313" key="2">
    <source>
        <dbReference type="Proteomes" id="UP000000814"/>
    </source>
</evidence>
<sequence>MEFENSLKWQRISKNMKNMLINVNAMDMCRKVWYIKYILVRPVDQQKYL</sequence>
<gene>
    <name evidence="1" type="ordered locus">CA_C2545</name>
</gene>
<dbReference type="PIR" id="E97213">
    <property type="entry name" value="E97213"/>
</dbReference>
<reference evidence="1 2" key="1">
    <citation type="journal article" date="2001" name="J. Bacteriol.">
        <title>Genome sequence and comparative analysis of the solvent-producing bacterium Clostridium acetobutylicum.</title>
        <authorList>
            <person name="Nolling J."/>
            <person name="Breton G."/>
            <person name="Omelchenko M.V."/>
            <person name="Makarova K.S."/>
            <person name="Zeng Q."/>
            <person name="Gibson R."/>
            <person name="Lee H.M."/>
            <person name="Dubois J."/>
            <person name="Qiu D."/>
            <person name="Hitti J."/>
            <person name="Wolf Y.I."/>
            <person name="Tatusov R.L."/>
            <person name="Sabathe F."/>
            <person name="Doucette-Stamm L."/>
            <person name="Soucaille P."/>
            <person name="Daly M.J."/>
            <person name="Bennett G.N."/>
            <person name="Koonin E.V."/>
            <person name="Smith D.R."/>
        </authorList>
    </citation>
    <scope>NUCLEOTIDE SEQUENCE [LARGE SCALE GENOMIC DNA]</scope>
    <source>
        <strain evidence="2">ATCC 824 / DSM 792 / JCM 1419 / LMG 5710 / VKM B-1787</strain>
    </source>
</reference>
<dbReference type="STRING" id="272562.CA_C2545"/>
<dbReference type="EMBL" id="AE001437">
    <property type="protein sequence ID" value="AAK80496.1"/>
    <property type="molecule type" value="Genomic_DNA"/>
</dbReference>
<keyword evidence="2" id="KW-1185">Reference proteome</keyword>
<accession>Q97G27</accession>
<dbReference type="Proteomes" id="UP000000814">
    <property type="component" value="Chromosome"/>
</dbReference>
<evidence type="ECO:0000313" key="1">
    <source>
        <dbReference type="EMBL" id="AAK80496.1"/>
    </source>
</evidence>
<name>Q97G27_CLOAB</name>
<proteinExistence type="predicted"/>
<dbReference type="HOGENOM" id="CLU_3133911_0_0_9"/>
<protein>
    <submittedName>
        <fullName evidence="1">Uncharacterized protein</fullName>
    </submittedName>
</protein>